<dbReference type="Pfam" id="PF04149">
    <property type="entry name" value="DUF397"/>
    <property type="match status" value="1"/>
</dbReference>
<evidence type="ECO:0000259" key="2">
    <source>
        <dbReference type="Pfam" id="PF04149"/>
    </source>
</evidence>
<gene>
    <name evidence="3" type="ORF">ACFO8L_23395</name>
</gene>
<feature type="domain" description="DUF397" evidence="2">
    <location>
        <begin position="10"/>
        <end position="61"/>
    </location>
</feature>
<reference evidence="4" key="1">
    <citation type="journal article" date="2019" name="Int. J. Syst. Evol. Microbiol.">
        <title>The Global Catalogue of Microorganisms (GCM) 10K type strain sequencing project: providing services to taxonomists for standard genome sequencing and annotation.</title>
        <authorList>
            <consortium name="The Broad Institute Genomics Platform"/>
            <consortium name="The Broad Institute Genome Sequencing Center for Infectious Disease"/>
            <person name="Wu L."/>
            <person name="Ma J."/>
        </authorList>
    </citation>
    <scope>NUCLEOTIDE SEQUENCE [LARGE SCALE GENOMIC DNA]</scope>
    <source>
        <strain evidence="4">CCUG 49560</strain>
    </source>
</reference>
<dbReference type="Proteomes" id="UP001595891">
    <property type="component" value="Unassembled WGS sequence"/>
</dbReference>
<feature type="region of interest" description="Disordered" evidence="1">
    <location>
        <begin position="1"/>
        <end position="20"/>
    </location>
</feature>
<dbReference type="EMBL" id="JBHSFN010000014">
    <property type="protein sequence ID" value="MFC4589055.1"/>
    <property type="molecule type" value="Genomic_DNA"/>
</dbReference>
<evidence type="ECO:0000256" key="1">
    <source>
        <dbReference type="SAM" id="MobiDB-lite"/>
    </source>
</evidence>
<proteinExistence type="predicted"/>
<dbReference type="RefSeq" id="WP_262847568.1">
    <property type="nucleotide sequence ID" value="NZ_JANZYP010000065.1"/>
</dbReference>
<evidence type="ECO:0000313" key="4">
    <source>
        <dbReference type="Proteomes" id="UP001595891"/>
    </source>
</evidence>
<name>A0ABV9EKU3_9ACTN</name>
<organism evidence="3 4">
    <name type="scientific">Sphaerisporangium corydalis</name>
    <dbReference type="NCBI Taxonomy" id="1441875"/>
    <lineage>
        <taxon>Bacteria</taxon>
        <taxon>Bacillati</taxon>
        <taxon>Actinomycetota</taxon>
        <taxon>Actinomycetes</taxon>
        <taxon>Streptosporangiales</taxon>
        <taxon>Streptosporangiaceae</taxon>
        <taxon>Sphaerisporangium</taxon>
    </lineage>
</organism>
<accession>A0ABV9EKU3</accession>
<keyword evidence="4" id="KW-1185">Reference proteome</keyword>
<dbReference type="InterPro" id="IPR007278">
    <property type="entry name" value="DUF397"/>
</dbReference>
<sequence length="62" mass="7067">MQADDSSSHVWRKSGRSANGNCVEVASTGQDLLWVRDSKDVDGPVLRFSRQEWTRFLKQLKS</sequence>
<evidence type="ECO:0000313" key="3">
    <source>
        <dbReference type="EMBL" id="MFC4589055.1"/>
    </source>
</evidence>
<protein>
    <submittedName>
        <fullName evidence="3">DUF397 domain-containing protein</fullName>
    </submittedName>
</protein>
<comment type="caution">
    <text evidence="3">The sequence shown here is derived from an EMBL/GenBank/DDBJ whole genome shotgun (WGS) entry which is preliminary data.</text>
</comment>